<accession>A0A3A1R0S1</accession>
<comment type="caution">
    <text evidence="2">The sequence shown here is derived from an EMBL/GenBank/DDBJ whole genome shotgun (WGS) entry which is preliminary data.</text>
</comment>
<evidence type="ECO:0000313" key="2">
    <source>
        <dbReference type="EMBL" id="RIW35102.1"/>
    </source>
</evidence>
<dbReference type="Pfam" id="PF08445">
    <property type="entry name" value="FR47"/>
    <property type="match status" value="1"/>
</dbReference>
<dbReference type="GO" id="GO:0016747">
    <property type="term" value="F:acyltransferase activity, transferring groups other than amino-acyl groups"/>
    <property type="evidence" value="ECO:0007669"/>
    <property type="project" value="InterPro"/>
</dbReference>
<evidence type="ECO:0000313" key="3">
    <source>
        <dbReference type="Proteomes" id="UP000265801"/>
    </source>
</evidence>
<dbReference type="Gene3D" id="3.40.630.30">
    <property type="match status" value="1"/>
</dbReference>
<dbReference type="OrthoDB" id="3174529at2"/>
<name>A0A3A1R0S1_9BACI</name>
<feature type="domain" description="GCN5-related N-acetyltransferase Rv2170-like" evidence="1">
    <location>
        <begin position="215"/>
        <end position="269"/>
    </location>
</feature>
<keyword evidence="3" id="KW-1185">Reference proteome</keyword>
<proteinExistence type="predicted"/>
<organism evidence="2 3">
    <name type="scientific">Bacillus salacetis</name>
    <dbReference type="NCBI Taxonomy" id="2315464"/>
    <lineage>
        <taxon>Bacteria</taxon>
        <taxon>Bacillati</taxon>
        <taxon>Bacillota</taxon>
        <taxon>Bacilli</taxon>
        <taxon>Bacillales</taxon>
        <taxon>Bacillaceae</taxon>
        <taxon>Bacillus</taxon>
    </lineage>
</organism>
<dbReference type="InterPro" id="IPR016181">
    <property type="entry name" value="Acyl_CoA_acyltransferase"/>
</dbReference>
<evidence type="ECO:0000259" key="1">
    <source>
        <dbReference type="Pfam" id="PF08445"/>
    </source>
</evidence>
<dbReference type="EMBL" id="QXIR01000009">
    <property type="protein sequence ID" value="RIW35102.1"/>
    <property type="molecule type" value="Genomic_DNA"/>
</dbReference>
<keyword evidence="2" id="KW-0808">Transferase</keyword>
<protein>
    <submittedName>
        <fullName evidence="2">GNAT family N-acetyltransferase</fullName>
    </submittedName>
</protein>
<dbReference type="RefSeq" id="WP_119546504.1">
    <property type="nucleotide sequence ID" value="NZ_QXIR01000009.1"/>
</dbReference>
<dbReference type="Proteomes" id="UP000265801">
    <property type="component" value="Unassembled WGS sequence"/>
</dbReference>
<gene>
    <name evidence="2" type="ORF">D3H55_08630</name>
</gene>
<dbReference type="SUPFAM" id="SSF55729">
    <property type="entry name" value="Acyl-CoA N-acyltransferases (Nat)"/>
    <property type="match status" value="1"/>
</dbReference>
<sequence>MNINVYTDTRDFDNKVRPLLLEKEAENNLPLGLLDQINEGRYEDPFLAVMEDGGINAAVFIRTPPHHLIVTVFQEERIAEIGEVLWDYINAYNISLPGFVGNKKATVQLAEMWSKKTSRPYEVNMRQRIYRLDRLNDIEISEGKMEQADGSEVDLVTQWLMGFTEDTPGKPISIEDASKRAKEMLEEKSVFFWEVEGVPVSMARRARKTDNGITVNFVYTPNKFRRKGYGRSVVAELSSMLLETNQFCTLYTDLDNPTSNKIYMEIGYTPVCDSMMINI</sequence>
<dbReference type="AlphaFoldDB" id="A0A3A1R0S1"/>
<reference evidence="2 3" key="1">
    <citation type="submission" date="2018-09" db="EMBL/GenBank/DDBJ databases">
        <title>Bacillus saliacetes sp. nov., isolated from Thai shrimp paste (Ka-pi).</title>
        <authorList>
            <person name="Daroonpunt R."/>
            <person name="Tanasupawat S."/>
            <person name="Yiamsombut S."/>
        </authorList>
    </citation>
    <scope>NUCLEOTIDE SEQUENCE [LARGE SCALE GENOMIC DNA]</scope>
    <source>
        <strain evidence="2 3">SKP7-4</strain>
    </source>
</reference>
<dbReference type="InterPro" id="IPR013653">
    <property type="entry name" value="GCN5-like_dom"/>
</dbReference>